<evidence type="ECO:0000259" key="2">
    <source>
        <dbReference type="Pfam" id="PF03235"/>
    </source>
</evidence>
<feature type="region of interest" description="Disordered" evidence="1">
    <location>
        <begin position="1"/>
        <end position="22"/>
    </location>
</feature>
<keyword evidence="4" id="KW-1185">Reference proteome</keyword>
<dbReference type="PANTHER" id="PTHR39639">
    <property type="entry name" value="CHROMOSOME 16, WHOLE GENOME SHOTGUN SEQUENCE"/>
    <property type="match status" value="1"/>
</dbReference>
<dbReference type="RefSeq" id="WP_220339862.1">
    <property type="nucleotide sequence ID" value="NZ_JAEUAX010000006.1"/>
</dbReference>
<reference evidence="3 4" key="1">
    <citation type="journal article" date="2021" name="MBio">
        <title>Poor Competitiveness of Bradyrhizobium in Pigeon Pea Root Colonization in Indian Soils.</title>
        <authorList>
            <person name="Chalasani D."/>
            <person name="Basu A."/>
            <person name="Pullabhotla S.V.S.R.N."/>
            <person name="Jorrin B."/>
            <person name="Neal A.L."/>
            <person name="Poole P.S."/>
            <person name="Podile A.R."/>
            <person name="Tkacz A."/>
        </authorList>
    </citation>
    <scope>NUCLEOTIDE SEQUENCE [LARGE SCALE GENOMIC DNA]</scope>
    <source>
        <strain evidence="3 4">HU12</strain>
    </source>
</reference>
<evidence type="ECO:0000313" key="3">
    <source>
        <dbReference type="EMBL" id="MBW9110658.1"/>
    </source>
</evidence>
<evidence type="ECO:0000256" key="1">
    <source>
        <dbReference type="SAM" id="MobiDB-lite"/>
    </source>
</evidence>
<proteinExistence type="predicted"/>
<dbReference type="Proteomes" id="UP000777440">
    <property type="component" value="Unassembled WGS sequence"/>
</dbReference>
<protein>
    <submittedName>
        <fullName evidence="3">DUF262 domain-containing protein</fullName>
    </submittedName>
</protein>
<organism evidence="3 4">
    <name type="scientific">Microbacterium ureisolvens</name>
    <dbReference type="NCBI Taxonomy" id="2781186"/>
    <lineage>
        <taxon>Bacteria</taxon>
        <taxon>Bacillati</taxon>
        <taxon>Actinomycetota</taxon>
        <taxon>Actinomycetes</taxon>
        <taxon>Micrococcales</taxon>
        <taxon>Microbacteriaceae</taxon>
        <taxon>Microbacterium</taxon>
    </lineage>
</organism>
<feature type="domain" description="GmrSD restriction endonucleases N-terminal" evidence="2">
    <location>
        <begin position="78"/>
        <end position="216"/>
    </location>
</feature>
<evidence type="ECO:0000313" key="4">
    <source>
        <dbReference type="Proteomes" id="UP000777440"/>
    </source>
</evidence>
<accession>A0ABS7I003</accession>
<name>A0ABS7I003_9MICO</name>
<sequence>MTDEATGAFVPSHAEADRPGDEDLILTDEEFDDLETAEAVVTPISYSGQDFDVDGLVRRLNKGDIVVPSFGLEDDGVETAGFQRGFVWTRKQMDRFIESLLLGYPIPGLFLVRQQSDKRYLVLDGQQRLKTLQAFHKGVHDGKVFALINVADQFRNLTYEKLPEPLRRTLDDAFLQATVVSTDGSRESLEAVYQIFERLNSGGTQLTPHEIRVALFAGPLIGELERLNSLPSWRSMYGEKKNPRLRDQELILRVLALFTDLDRYSRPLKGFLNDYAGEHREMDDAVVGASTAFEHASDLLARGPGASAFRKGSGQVNAAQSEAIMVGLMNRITKAPITPEAVTDAVIKLTTDPEFDATTTRSTADELVVQTRIRIASDTFSEA</sequence>
<dbReference type="InterPro" id="IPR004919">
    <property type="entry name" value="GmrSD_N"/>
</dbReference>
<comment type="caution">
    <text evidence="3">The sequence shown here is derived from an EMBL/GenBank/DDBJ whole genome shotgun (WGS) entry which is preliminary data.</text>
</comment>
<dbReference type="Pfam" id="PF03235">
    <property type="entry name" value="GmrSD_N"/>
    <property type="match status" value="1"/>
</dbReference>
<gene>
    <name evidence="3" type="ORF">JNB61_12825</name>
</gene>
<dbReference type="PANTHER" id="PTHR39639:SF1">
    <property type="entry name" value="DUF262 DOMAIN-CONTAINING PROTEIN"/>
    <property type="match status" value="1"/>
</dbReference>
<dbReference type="EMBL" id="JAEUAX010000006">
    <property type="protein sequence ID" value="MBW9110658.1"/>
    <property type="molecule type" value="Genomic_DNA"/>
</dbReference>